<proteinExistence type="predicted"/>
<organism evidence="5 6">
    <name type="scientific">Ridgeia piscesae</name>
    <name type="common">Tubeworm</name>
    <dbReference type="NCBI Taxonomy" id="27915"/>
    <lineage>
        <taxon>Eukaryota</taxon>
        <taxon>Metazoa</taxon>
        <taxon>Spiralia</taxon>
        <taxon>Lophotrochozoa</taxon>
        <taxon>Annelida</taxon>
        <taxon>Polychaeta</taxon>
        <taxon>Sedentaria</taxon>
        <taxon>Canalipalpata</taxon>
        <taxon>Sabellida</taxon>
        <taxon>Siboglinidae</taxon>
        <taxon>Ridgeia</taxon>
    </lineage>
</organism>
<dbReference type="PROSITE" id="PS50837">
    <property type="entry name" value="NACHT"/>
    <property type="match status" value="1"/>
</dbReference>
<accession>A0AAD9N5I6</accession>
<dbReference type="PANTHER" id="PTHR45690">
    <property type="entry name" value="NACHT, LRR AND PYD DOMAINS-CONTAINING PROTEIN 12"/>
    <property type="match status" value="1"/>
</dbReference>
<evidence type="ECO:0000256" key="3">
    <source>
        <dbReference type="ARBA" id="ARBA00022737"/>
    </source>
</evidence>
<protein>
    <recommendedName>
        <fullName evidence="4">NACHT domain-containing protein</fullName>
    </recommendedName>
</protein>
<name>A0AAD9N5I6_RIDPI</name>
<evidence type="ECO:0000256" key="1">
    <source>
        <dbReference type="ARBA" id="ARBA00004496"/>
    </source>
</evidence>
<dbReference type="PANTHER" id="PTHR45690:SF19">
    <property type="entry name" value="NACHT, LRR AND PYD DOMAINS-CONTAINING PROTEIN 3"/>
    <property type="match status" value="1"/>
</dbReference>
<sequence length="769" mass="87215">MPRPVSDRIMTMRLPLSKDNFATIISVYAPTMTHPDENKETFYNQLMEWGHFHKLLIVPGDVDHEALDSTPQAGNIFARILLNRLSTHITPEIVPETQCGFKAMLNEAFRDMGGGIYTQSRESTDLFNVAHFRTKAKTTRILMRELLFAKDSALVAHSAEEMQKIVNAFSNASKTDASIVAIYKKAELHLKEVQRCRINDYLSQKENEDNYAVDVLDDIYVDLRIHDGKDNYTRLETRTHLDMIELQKDVDKCRPISIAELFQPEKQGRSPPRRILIYGKAAIGKSMLSIHILDQWLKDRLPPIIKHVFYFALRHLRHFSKSSLAGLFYHHQEGNAESEFFQLITTCPKQCLLIFDGADEYDLVPPNCPTPIPNESDSTQCIETSVLVSSIIQGKYLKPVYVLVTSRPGGIPEYKFDRTAEIYGLTKDKIPEYVAKFCRGDSDLHECINTYIQEHVNIASLCYIPMQCGLVCRIVRDHKKHPQEGGFPTTVTQLYTRSVINLVRAHHPRFKDLESVNVKQVIAELREPLLNHARLALTGMSKSPVQVTFTDEDIEKSQLQTEARNCGLLALSKVKDRVIPNAHICTHNFNHLTMQELFAAVALVSSPQEAESMVKEFRNGGQLDLVLLFLCGLIGDHSCEVFLASLDCQVQMTAERLLQLVIAARERQTGSDHKRIILLLLLMIYESRNPALWSTVADYVMGTDKSLDLSHQHISPVELQAVTFIFQNDDISSLKFSETFSDNAKQTMTTEMTVDRVCVLSALLYASDS</sequence>
<comment type="caution">
    <text evidence="5">The sequence shown here is derived from an EMBL/GenBank/DDBJ whole genome shotgun (WGS) entry which is preliminary data.</text>
</comment>
<dbReference type="EMBL" id="JAODUO010002111">
    <property type="protein sequence ID" value="KAK2155079.1"/>
    <property type="molecule type" value="Genomic_DNA"/>
</dbReference>
<dbReference type="InterPro" id="IPR027417">
    <property type="entry name" value="P-loop_NTPase"/>
</dbReference>
<gene>
    <name evidence="5" type="ORF">NP493_2114g00002</name>
</gene>
<dbReference type="GO" id="GO:0005737">
    <property type="term" value="C:cytoplasm"/>
    <property type="evidence" value="ECO:0007669"/>
    <property type="project" value="UniProtKB-SubCell"/>
</dbReference>
<keyword evidence="3" id="KW-0677">Repeat</keyword>
<reference evidence="5" key="1">
    <citation type="journal article" date="2023" name="Mol. Biol. Evol.">
        <title>Third-Generation Sequencing Reveals the Adaptive Role of the Epigenome in Three Deep-Sea Polychaetes.</title>
        <authorList>
            <person name="Perez M."/>
            <person name="Aroh O."/>
            <person name="Sun Y."/>
            <person name="Lan Y."/>
            <person name="Juniper S.K."/>
            <person name="Young C.R."/>
            <person name="Angers B."/>
            <person name="Qian P.Y."/>
        </authorList>
    </citation>
    <scope>NUCLEOTIDE SEQUENCE</scope>
    <source>
        <strain evidence="5">R07B-5</strain>
    </source>
</reference>
<comment type="subcellular location">
    <subcellularLocation>
        <location evidence="1">Cytoplasm</location>
    </subcellularLocation>
</comment>
<evidence type="ECO:0000259" key="4">
    <source>
        <dbReference type="PROSITE" id="PS50837"/>
    </source>
</evidence>
<feature type="domain" description="NACHT" evidence="4">
    <location>
        <begin position="273"/>
        <end position="410"/>
    </location>
</feature>
<dbReference type="Proteomes" id="UP001209878">
    <property type="component" value="Unassembled WGS sequence"/>
</dbReference>
<evidence type="ECO:0000313" key="5">
    <source>
        <dbReference type="EMBL" id="KAK2155079.1"/>
    </source>
</evidence>
<dbReference type="SUPFAM" id="SSF52540">
    <property type="entry name" value="P-loop containing nucleoside triphosphate hydrolases"/>
    <property type="match status" value="1"/>
</dbReference>
<dbReference type="AlphaFoldDB" id="A0AAD9N5I6"/>
<keyword evidence="6" id="KW-1185">Reference proteome</keyword>
<evidence type="ECO:0000313" key="6">
    <source>
        <dbReference type="Proteomes" id="UP001209878"/>
    </source>
</evidence>
<dbReference type="InterPro" id="IPR050637">
    <property type="entry name" value="NLRP_innate_immun_reg"/>
</dbReference>
<keyword evidence="2" id="KW-0963">Cytoplasm</keyword>
<dbReference type="Pfam" id="PF05729">
    <property type="entry name" value="NACHT"/>
    <property type="match status" value="1"/>
</dbReference>
<dbReference type="InterPro" id="IPR007111">
    <property type="entry name" value="NACHT_NTPase"/>
</dbReference>
<dbReference type="Gene3D" id="3.40.50.300">
    <property type="entry name" value="P-loop containing nucleotide triphosphate hydrolases"/>
    <property type="match status" value="1"/>
</dbReference>
<evidence type="ECO:0000256" key="2">
    <source>
        <dbReference type="ARBA" id="ARBA00022490"/>
    </source>
</evidence>